<dbReference type="Proteomes" id="UP000829517">
    <property type="component" value="Unassembled WGS sequence"/>
</dbReference>
<keyword evidence="1" id="KW-0175">Coiled coil</keyword>
<reference evidence="2 3" key="1">
    <citation type="submission" date="2021-01" db="EMBL/GenBank/DDBJ databases">
        <title>Genome sequencing of Joostella atrarenae M1-2 (= KCTC 23194).</title>
        <authorList>
            <person name="Zakaria M.R."/>
            <person name="Lam M.Q."/>
            <person name="Chong C.S."/>
        </authorList>
    </citation>
    <scope>NUCLEOTIDE SEQUENCE [LARGE SCALE GENOMIC DNA]</scope>
    <source>
        <strain evidence="2 3">M1-2</strain>
    </source>
</reference>
<comment type="caution">
    <text evidence="2">The sequence shown here is derived from an EMBL/GenBank/DDBJ whole genome shotgun (WGS) entry which is preliminary data.</text>
</comment>
<dbReference type="EMBL" id="JAETXX010000001">
    <property type="protein sequence ID" value="MCF8713700.1"/>
    <property type="molecule type" value="Genomic_DNA"/>
</dbReference>
<name>A0ABS9J045_9FLAO</name>
<protein>
    <submittedName>
        <fullName evidence="2">Uncharacterized protein</fullName>
    </submittedName>
</protein>
<keyword evidence="3" id="KW-1185">Reference proteome</keyword>
<sequence>MAKKGKAKNTVNKAKHTKLMNQKINKQKKQKLQHKERLKAIIKKAQEEKSLQLKDINSKNE</sequence>
<gene>
    <name evidence="2" type="ORF">JM658_02580</name>
</gene>
<feature type="coiled-coil region" evidence="1">
    <location>
        <begin position="24"/>
        <end position="55"/>
    </location>
</feature>
<accession>A0ABS9J045</accession>
<organism evidence="2 3">
    <name type="scientific">Joostella atrarenae</name>
    <dbReference type="NCBI Taxonomy" id="679257"/>
    <lineage>
        <taxon>Bacteria</taxon>
        <taxon>Pseudomonadati</taxon>
        <taxon>Bacteroidota</taxon>
        <taxon>Flavobacteriia</taxon>
        <taxon>Flavobacteriales</taxon>
        <taxon>Flavobacteriaceae</taxon>
        <taxon>Joostella</taxon>
    </lineage>
</organism>
<evidence type="ECO:0000313" key="3">
    <source>
        <dbReference type="Proteomes" id="UP000829517"/>
    </source>
</evidence>
<evidence type="ECO:0000313" key="2">
    <source>
        <dbReference type="EMBL" id="MCF8713700.1"/>
    </source>
</evidence>
<evidence type="ECO:0000256" key="1">
    <source>
        <dbReference type="SAM" id="Coils"/>
    </source>
</evidence>
<proteinExistence type="predicted"/>
<dbReference type="RefSeq" id="WP_236957661.1">
    <property type="nucleotide sequence ID" value="NZ_JAETXX010000001.1"/>
</dbReference>